<protein>
    <submittedName>
        <fullName evidence="8">Cell division protein FtsQ/DivIB</fullName>
    </submittedName>
</protein>
<evidence type="ECO:0000259" key="7">
    <source>
        <dbReference type="Pfam" id="PF03799"/>
    </source>
</evidence>
<dbReference type="Gene3D" id="3.40.50.11690">
    <property type="entry name" value="Cell division protein FtsQ/DivIB"/>
    <property type="match status" value="1"/>
</dbReference>
<organism evidence="8 9">
    <name type="scientific">Pseudofrancisella aestuarii</name>
    <dbReference type="NCBI Taxonomy" id="2670347"/>
    <lineage>
        <taxon>Bacteria</taxon>
        <taxon>Pseudomonadati</taxon>
        <taxon>Pseudomonadota</taxon>
        <taxon>Gammaproteobacteria</taxon>
        <taxon>Thiotrichales</taxon>
        <taxon>Francisellaceae</taxon>
        <taxon>Pseudofrancisella</taxon>
    </lineage>
</organism>
<dbReference type="RefSeq" id="WP_119331056.1">
    <property type="nucleotide sequence ID" value="NZ_JBHSJH010000003.1"/>
</dbReference>
<dbReference type="Pfam" id="PF03799">
    <property type="entry name" value="FtsQ_DivIB_C"/>
    <property type="match status" value="1"/>
</dbReference>
<keyword evidence="1" id="KW-1003">Cell membrane</keyword>
<evidence type="ECO:0000313" key="8">
    <source>
        <dbReference type="EMBL" id="MFC4892945.1"/>
    </source>
</evidence>
<feature type="domain" description="Cell division protein FtsQ/DivIB C-terminal" evidence="7">
    <location>
        <begin position="105"/>
        <end position="215"/>
    </location>
</feature>
<dbReference type="PANTHER" id="PTHR35851:SF1">
    <property type="entry name" value="CELL DIVISION PROTEIN FTSQ"/>
    <property type="match status" value="1"/>
</dbReference>
<dbReference type="InterPro" id="IPR045335">
    <property type="entry name" value="FtsQ_C_sf"/>
</dbReference>
<dbReference type="PANTHER" id="PTHR35851">
    <property type="entry name" value="CELL DIVISION PROTEIN FTSQ"/>
    <property type="match status" value="1"/>
</dbReference>
<dbReference type="InterPro" id="IPR026579">
    <property type="entry name" value="FtsQ"/>
</dbReference>
<reference evidence="9" key="1">
    <citation type="journal article" date="2019" name="Int. J. Syst. Evol. Microbiol.">
        <title>The Global Catalogue of Microorganisms (GCM) 10K type strain sequencing project: providing services to taxonomists for standard genome sequencing and annotation.</title>
        <authorList>
            <consortium name="The Broad Institute Genomics Platform"/>
            <consortium name="The Broad Institute Genome Sequencing Center for Infectious Disease"/>
            <person name="Wu L."/>
            <person name="Ma J."/>
        </authorList>
    </citation>
    <scope>NUCLEOTIDE SEQUENCE [LARGE SCALE GENOMIC DNA]</scope>
    <source>
        <strain evidence="9">CGMCC 1.13718</strain>
    </source>
</reference>
<keyword evidence="2" id="KW-0997">Cell inner membrane</keyword>
<keyword evidence="4" id="KW-0812">Transmembrane</keyword>
<comment type="caution">
    <text evidence="8">The sequence shown here is derived from an EMBL/GenBank/DDBJ whole genome shotgun (WGS) entry which is preliminary data.</text>
</comment>
<evidence type="ECO:0000256" key="6">
    <source>
        <dbReference type="ARBA" id="ARBA00023306"/>
    </source>
</evidence>
<evidence type="ECO:0000256" key="4">
    <source>
        <dbReference type="ARBA" id="ARBA00022692"/>
    </source>
</evidence>
<keyword evidence="6" id="KW-0131">Cell cycle</keyword>
<evidence type="ECO:0000313" key="9">
    <source>
        <dbReference type="Proteomes" id="UP001595926"/>
    </source>
</evidence>
<keyword evidence="9" id="KW-1185">Reference proteome</keyword>
<sequence>MIKIVKRFVLFLICVAILLIILFFATRIDENISKVDVVSNDQLFYISKQDLIDKILESSNKGWLNFNAESLEYYISDLQGTDYTLVKKIWPSTLVVYIYEREPIAYWGEKKVLLDDMTIISPAVFNYDKYLPRINGPDKNKDYIYGEYLDLERIAQKNNVEIIDMDYEGNLFSVKLSDGFYVKLGSKDLIKRFEKFFKFYKQVKNYENVKYFDMRYDNGFVVKY</sequence>
<keyword evidence="5" id="KW-1133">Transmembrane helix</keyword>
<dbReference type="InterPro" id="IPR005548">
    <property type="entry name" value="Cell_div_FtsQ/DivIB_C"/>
</dbReference>
<evidence type="ECO:0000256" key="2">
    <source>
        <dbReference type="ARBA" id="ARBA00022519"/>
    </source>
</evidence>
<name>A0ABV9TF84_9GAMM</name>
<evidence type="ECO:0000256" key="5">
    <source>
        <dbReference type="ARBA" id="ARBA00022989"/>
    </source>
</evidence>
<keyword evidence="5" id="KW-0472">Membrane</keyword>
<dbReference type="Proteomes" id="UP001595926">
    <property type="component" value="Unassembled WGS sequence"/>
</dbReference>
<gene>
    <name evidence="8" type="ORF">ACFPDQ_07755</name>
</gene>
<dbReference type="GO" id="GO:0051301">
    <property type="term" value="P:cell division"/>
    <property type="evidence" value="ECO:0007669"/>
    <property type="project" value="UniProtKB-KW"/>
</dbReference>
<keyword evidence="3 8" id="KW-0132">Cell division</keyword>
<evidence type="ECO:0000256" key="1">
    <source>
        <dbReference type="ARBA" id="ARBA00022475"/>
    </source>
</evidence>
<dbReference type="EMBL" id="JBHSJH010000003">
    <property type="protein sequence ID" value="MFC4892945.1"/>
    <property type="molecule type" value="Genomic_DNA"/>
</dbReference>
<accession>A0ABV9TF84</accession>
<proteinExistence type="predicted"/>
<evidence type="ECO:0000256" key="3">
    <source>
        <dbReference type="ARBA" id="ARBA00022618"/>
    </source>
</evidence>